<organism evidence="1">
    <name type="scientific">Anguilla anguilla</name>
    <name type="common">European freshwater eel</name>
    <name type="synonym">Muraena anguilla</name>
    <dbReference type="NCBI Taxonomy" id="7936"/>
    <lineage>
        <taxon>Eukaryota</taxon>
        <taxon>Metazoa</taxon>
        <taxon>Chordata</taxon>
        <taxon>Craniata</taxon>
        <taxon>Vertebrata</taxon>
        <taxon>Euteleostomi</taxon>
        <taxon>Actinopterygii</taxon>
        <taxon>Neopterygii</taxon>
        <taxon>Teleostei</taxon>
        <taxon>Anguilliformes</taxon>
        <taxon>Anguillidae</taxon>
        <taxon>Anguilla</taxon>
    </lineage>
</organism>
<reference evidence="1" key="2">
    <citation type="journal article" date="2015" name="Fish Shellfish Immunol.">
        <title>Early steps in the European eel (Anguilla anguilla)-Vibrio vulnificus interaction in the gills: Role of the RtxA13 toxin.</title>
        <authorList>
            <person name="Callol A."/>
            <person name="Pajuelo D."/>
            <person name="Ebbesson L."/>
            <person name="Teles M."/>
            <person name="MacKenzie S."/>
            <person name="Amaro C."/>
        </authorList>
    </citation>
    <scope>NUCLEOTIDE SEQUENCE</scope>
</reference>
<dbReference type="EMBL" id="GBXM01099726">
    <property type="protein sequence ID" value="JAH08851.1"/>
    <property type="molecule type" value="Transcribed_RNA"/>
</dbReference>
<reference evidence="1" key="1">
    <citation type="submission" date="2014-11" db="EMBL/GenBank/DDBJ databases">
        <authorList>
            <person name="Amaro Gonzalez C."/>
        </authorList>
    </citation>
    <scope>NUCLEOTIDE SEQUENCE</scope>
</reference>
<proteinExistence type="predicted"/>
<dbReference type="EMBL" id="GBXM01086259">
    <property type="protein sequence ID" value="JAH22318.1"/>
    <property type="molecule type" value="Transcribed_RNA"/>
</dbReference>
<name>A0A0E9PW69_ANGAN</name>
<evidence type="ECO:0000313" key="1">
    <source>
        <dbReference type="EMBL" id="JAH08851.1"/>
    </source>
</evidence>
<dbReference type="AlphaFoldDB" id="A0A0E9PW69"/>
<protein>
    <submittedName>
        <fullName evidence="1">Uncharacterized protein</fullName>
    </submittedName>
</protein>
<sequence length="38" mass="4454">MVGEKTPLCITIPVMELFWQHPPGILHELHQNIKGFWL</sequence>
<accession>A0A0E9PW69</accession>